<proteinExistence type="inferred from homology"/>
<dbReference type="SMART" id="SM00559">
    <property type="entry name" value="Ku78"/>
    <property type="match status" value="1"/>
</dbReference>
<evidence type="ECO:0000256" key="2">
    <source>
        <dbReference type="HAMAP-Rule" id="MF_01875"/>
    </source>
</evidence>
<comment type="subunit">
    <text evidence="2">Homodimer. Interacts with LigD.</text>
</comment>
<organism evidence="5 6">
    <name type="scientific">Brevifollis gellanilyticus</name>
    <dbReference type="NCBI Taxonomy" id="748831"/>
    <lineage>
        <taxon>Bacteria</taxon>
        <taxon>Pseudomonadati</taxon>
        <taxon>Verrucomicrobiota</taxon>
        <taxon>Verrucomicrobiia</taxon>
        <taxon>Verrucomicrobiales</taxon>
        <taxon>Verrucomicrobiaceae</taxon>
    </lineage>
</organism>
<dbReference type="AlphaFoldDB" id="A0A512MHV9"/>
<dbReference type="InterPro" id="IPR016194">
    <property type="entry name" value="SPOC-like_C_dom_sf"/>
</dbReference>
<dbReference type="PANTHER" id="PTHR41251">
    <property type="entry name" value="NON-HOMOLOGOUS END JOINING PROTEIN KU"/>
    <property type="match status" value="1"/>
</dbReference>
<comment type="function">
    <text evidence="2">With LigD forms a non-homologous end joining (NHEJ) DNA repair enzyme, which repairs dsDNA breaks with reduced fidelity. Binds linear dsDNA with 5'- and 3'- overhangs but not closed circular dsDNA nor ssDNA. Recruits and stimulates the ligase activity of LigD.</text>
</comment>
<dbReference type="PIRSF" id="PIRSF006493">
    <property type="entry name" value="Prok_Ku"/>
    <property type="match status" value="1"/>
</dbReference>
<dbReference type="GO" id="GO:0006310">
    <property type="term" value="P:DNA recombination"/>
    <property type="evidence" value="ECO:0007669"/>
    <property type="project" value="UniProtKB-KW"/>
</dbReference>
<dbReference type="InterPro" id="IPR009187">
    <property type="entry name" value="Prok_Ku"/>
</dbReference>
<dbReference type="CDD" id="cd00789">
    <property type="entry name" value="KU_like"/>
    <property type="match status" value="1"/>
</dbReference>
<evidence type="ECO:0000313" key="6">
    <source>
        <dbReference type="Proteomes" id="UP000321577"/>
    </source>
</evidence>
<evidence type="ECO:0000256" key="3">
    <source>
        <dbReference type="SAM" id="MobiDB-lite"/>
    </source>
</evidence>
<keyword evidence="2" id="KW-0234">DNA repair</keyword>
<reference evidence="5 6" key="1">
    <citation type="submission" date="2019-07" db="EMBL/GenBank/DDBJ databases">
        <title>Whole genome shotgun sequence of Brevifollis gellanilyticus NBRC 108608.</title>
        <authorList>
            <person name="Hosoyama A."/>
            <person name="Uohara A."/>
            <person name="Ohji S."/>
            <person name="Ichikawa N."/>
        </authorList>
    </citation>
    <scope>NUCLEOTIDE SEQUENCE [LARGE SCALE GENOMIC DNA]</scope>
    <source>
        <strain evidence="5 6">NBRC 108608</strain>
    </source>
</reference>
<dbReference type="Pfam" id="PF02735">
    <property type="entry name" value="Ku"/>
    <property type="match status" value="1"/>
</dbReference>
<dbReference type="HAMAP" id="MF_01875">
    <property type="entry name" value="Prokaryotic_Ku"/>
    <property type="match status" value="1"/>
</dbReference>
<comment type="caution">
    <text evidence="5">The sequence shown here is derived from an EMBL/GenBank/DDBJ whole genome shotgun (WGS) entry which is preliminary data.</text>
</comment>
<keyword evidence="1 2" id="KW-0238">DNA-binding</keyword>
<evidence type="ECO:0000256" key="1">
    <source>
        <dbReference type="ARBA" id="ARBA00023125"/>
    </source>
</evidence>
<accession>A0A512MHV9</accession>
<keyword evidence="2" id="KW-0227">DNA damage</keyword>
<dbReference type="Proteomes" id="UP000321577">
    <property type="component" value="Unassembled WGS sequence"/>
</dbReference>
<dbReference type="NCBIfam" id="TIGR02772">
    <property type="entry name" value="Ku_bact"/>
    <property type="match status" value="1"/>
</dbReference>
<sequence>MRAIWKGTISFGLVSIPVSLYPAIRREELQFRLLRGSDLSPVNYKRVAEKDGKEVPWDKIVKGYEYEKEKFVVLKDDDFKRVDVEATQTVEILNFVALDQVNPLLFYKPYHLEVGKGGGKAYMLLRDALNKTKKIAIARVVIKTRQHLAAIKPQEKSLMLELMHFPDELRDMSELKAPEGKAPLKTEINMAEKLIESMTSPWNPEEYKDEYREALEDLIEDKIKHGDPKPVKAAKTKRASNVIDLMSVLQESLAASKSKPASSTKHPAKKAASKKPAATKQAAAKHSKSRRKAA</sequence>
<dbReference type="InterPro" id="IPR006164">
    <property type="entry name" value="DNA_bd_Ku70/Ku80"/>
</dbReference>
<dbReference type="RefSeq" id="WP_146856065.1">
    <property type="nucleotide sequence ID" value="NZ_BKAG01000086.1"/>
</dbReference>
<dbReference type="GO" id="GO:0006303">
    <property type="term" value="P:double-strand break repair via nonhomologous end joining"/>
    <property type="evidence" value="ECO:0007669"/>
    <property type="project" value="UniProtKB-UniRule"/>
</dbReference>
<feature type="region of interest" description="Disordered" evidence="3">
    <location>
        <begin position="253"/>
        <end position="294"/>
    </location>
</feature>
<keyword evidence="2" id="KW-0233">DNA recombination</keyword>
<dbReference type="EMBL" id="BKAG01000086">
    <property type="protein sequence ID" value="GEP46314.1"/>
    <property type="molecule type" value="Genomic_DNA"/>
</dbReference>
<feature type="domain" description="Ku" evidence="4">
    <location>
        <begin position="52"/>
        <end position="180"/>
    </location>
</feature>
<dbReference type="OrthoDB" id="9795084at2"/>
<gene>
    <name evidence="2 5" type="primary">ku</name>
    <name evidence="5" type="ORF">BGE01nite_56050</name>
</gene>
<feature type="compositionally biased region" description="Low complexity" evidence="3">
    <location>
        <begin position="254"/>
        <end position="265"/>
    </location>
</feature>
<dbReference type="Gene3D" id="2.40.290.10">
    <property type="match status" value="1"/>
</dbReference>
<keyword evidence="6" id="KW-1185">Reference proteome</keyword>
<dbReference type="PANTHER" id="PTHR41251:SF1">
    <property type="entry name" value="NON-HOMOLOGOUS END JOINING PROTEIN KU"/>
    <property type="match status" value="1"/>
</dbReference>
<name>A0A512MHV9_9BACT</name>
<evidence type="ECO:0000313" key="5">
    <source>
        <dbReference type="EMBL" id="GEP46314.1"/>
    </source>
</evidence>
<dbReference type="SUPFAM" id="SSF100939">
    <property type="entry name" value="SPOC domain-like"/>
    <property type="match status" value="1"/>
</dbReference>
<comment type="similarity">
    <text evidence="2">Belongs to the prokaryotic Ku family.</text>
</comment>
<dbReference type="GO" id="GO:0003690">
    <property type="term" value="F:double-stranded DNA binding"/>
    <property type="evidence" value="ECO:0007669"/>
    <property type="project" value="UniProtKB-UniRule"/>
</dbReference>
<feature type="compositionally biased region" description="Basic residues" evidence="3">
    <location>
        <begin position="283"/>
        <end position="294"/>
    </location>
</feature>
<evidence type="ECO:0000259" key="4">
    <source>
        <dbReference type="SMART" id="SM00559"/>
    </source>
</evidence>
<protein>
    <recommendedName>
        <fullName evidence="2">Non-homologous end joining protein Ku</fullName>
    </recommendedName>
</protein>